<feature type="domain" description="C2H2-type" evidence="11">
    <location>
        <begin position="67"/>
        <end position="96"/>
    </location>
</feature>
<sequence length="378" mass="43840">MEQYDEIFFECKIAGCDKKFSTKKALNEHRRTHKGNRSFVCEICDQKFTQFSSLQKHQRVHDKKKPFKCDYEGCTSAFTQVSNLIRHKRIHTGEKPYKCDKCGKSFASGSNLKQHKNTHNSFRRRKVYKCKFCGDDDSKNYLYQSSLRKHMQVAHKEEYEKLCQENEVDKTAVVRSKKGQVFVVETMDKKDSTTPYEGTLDKNSATAQEEVKEQPQSQTEVIDDDGKKRKIRRLDNTEQQGISKRQTRLMSRESSFVRQSSMLSEISQAGNIHNLNDLLERFGSSFSHMPLHIQNEPYGMMNRNGDKYFDGIDEDIHDNSKLHPNALKPLDFGIRDYNPASSFRSIGNNSFKLEDSSFSLFKKPNFQQNAPGQPPHKD</sequence>
<keyword evidence="7" id="KW-0804">Transcription</keyword>
<feature type="compositionally biased region" description="Polar residues" evidence="10">
    <location>
        <begin position="193"/>
        <end position="207"/>
    </location>
</feature>
<dbReference type="FunFam" id="3.30.160.60:FF:000690">
    <property type="entry name" value="Zinc finger protein 354C"/>
    <property type="match status" value="1"/>
</dbReference>
<dbReference type="FunFam" id="3.30.160.60:FF:000072">
    <property type="entry name" value="zinc finger protein 143 isoform X1"/>
    <property type="match status" value="1"/>
</dbReference>
<evidence type="ECO:0000256" key="2">
    <source>
        <dbReference type="ARBA" id="ARBA00022723"/>
    </source>
</evidence>
<keyword evidence="13" id="KW-1185">Reference proteome</keyword>
<dbReference type="Gene3D" id="3.30.160.60">
    <property type="entry name" value="Classic Zinc Finger"/>
    <property type="match status" value="4"/>
</dbReference>
<evidence type="ECO:0000313" key="12">
    <source>
        <dbReference type="EMBL" id="CAI2371865.1"/>
    </source>
</evidence>
<proteinExistence type="predicted"/>
<dbReference type="EMBL" id="CAMPGE010013122">
    <property type="protein sequence ID" value="CAI2371865.1"/>
    <property type="molecule type" value="Genomic_DNA"/>
</dbReference>
<evidence type="ECO:0000256" key="6">
    <source>
        <dbReference type="ARBA" id="ARBA00023015"/>
    </source>
</evidence>
<accession>A0AAD1UU80</accession>
<evidence type="ECO:0000256" key="3">
    <source>
        <dbReference type="ARBA" id="ARBA00022737"/>
    </source>
</evidence>
<evidence type="ECO:0000256" key="7">
    <source>
        <dbReference type="ARBA" id="ARBA00023163"/>
    </source>
</evidence>
<evidence type="ECO:0000256" key="1">
    <source>
        <dbReference type="ARBA" id="ARBA00004123"/>
    </source>
</evidence>
<dbReference type="FunFam" id="3.30.160.60:FF:000202">
    <property type="entry name" value="Zinc finger protein 574"/>
    <property type="match status" value="1"/>
</dbReference>
<dbReference type="InterPro" id="IPR036236">
    <property type="entry name" value="Znf_C2H2_sf"/>
</dbReference>
<name>A0AAD1UU80_EUPCR</name>
<dbReference type="InterPro" id="IPR013087">
    <property type="entry name" value="Znf_C2H2_type"/>
</dbReference>
<dbReference type="PANTHER" id="PTHR46179:SF13">
    <property type="entry name" value="C2H2-TYPE DOMAIN-CONTAINING PROTEIN"/>
    <property type="match status" value="1"/>
</dbReference>
<dbReference type="PROSITE" id="PS00028">
    <property type="entry name" value="ZINC_FINGER_C2H2_1"/>
    <property type="match status" value="4"/>
</dbReference>
<dbReference type="GO" id="GO:0032502">
    <property type="term" value="P:developmental process"/>
    <property type="evidence" value="ECO:0007669"/>
    <property type="project" value="UniProtKB-ARBA"/>
</dbReference>
<keyword evidence="6" id="KW-0805">Transcription regulation</keyword>
<dbReference type="InterPro" id="IPR051061">
    <property type="entry name" value="Zinc_finger_trans_reg"/>
</dbReference>
<organism evidence="12 13">
    <name type="scientific">Euplotes crassus</name>
    <dbReference type="NCBI Taxonomy" id="5936"/>
    <lineage>
        <taxon>Eukaryota</taxon>
        <taxon>Sar</taxon>
        <taxon>Alveolata</taxon>
        <taxon>Ciliophora</taxon>
        <taxon>Intramacronucleata</taxon>
        <taxon>Spirotrichea</taxon>
        <taxon>Hypotrichia</taxon>
        <taxon>Euplotida</taxon>
        <taxon>Euplotidae</taxon>
        <taxon>Moneuplotes</taxon>
    </lineage>
</organism>
<evidence type="ECO:0000256" key="4">
    <source>
        <dbReference type="ARBA" id="ARBA00022771"/>
    </source>
</evidence>
<dbReference type="GO" id="GO:0008270">
    <property type="term" value="F:zinc ion binding"/>
    <property type="evidence" value="ECO:0007669"/>
    <property type="project" value="UniProtKB-KW"/>
</dbReference>
<evidence type="ECO:0000256" key="5">
    <source>
        <dbReference type="ARBA" id="ARBA00022833"/>
    </source>
</evidence>
<feature type="domain" description="C2H2-type" evidence="11">
    <location>
        <begin position="9"/>
        <end position="38"/>
    </location>
</feature>
<keyword evidence="5" id="KW-0862">Zinc</keyword>
<feature type="domain" description="C2H2-type" evidence="11">
    <location>
        <begin position="39"/>
        <end position="66"/>
    </location>
</feature>
<feature type="domain" description="C2H2-type" evidence="11">
    <location>
        <begin position="97"/>
        <end position="124"/>
    </location>
</feature>
<dbReference type="PANTHER" id="PTHR46179">
    <property type="entry name" value="ZINC FINGER PROTEIN"/>
    <property type="match status" value="1"/>
</dbReference>
<keyword evidence="3" id="KW-0677">Repeat</keyword>
<comment type="subcellular location">
    <subcellularLocation>
        <location evidence="1">Nucleus</location>
    </subcellularLocation>
</comment>
<evidence type="ECO:0000256" key="10">
    <source>
        <dbReference type="SAM" id="MobiDB-lite"/>
    </source>
</evidence>
<keyword evidence="8" id="KW-0539">Nucleus</keyword>
<evidence type="ECO:0000256" key="9">
    <source>
        <dbReference type="PROSITE-ProRule" id="PRU00042"/>
    </source>
</evidence>
<dbReference type="Pfam" id="PF13465">
    <property type="entry name" value="zf-H2C2_2"/>
    <property type="match status" value="1"/>
</dbReference>
<keyword evidence="4 9" id="KW-0863">Zinc-finger</keyword>
<dbReference type="Proteomes" id="UP001295684">
    <property type="component" value="Unassembled WGS sequence"/>
</dbReference>
<dbReference type="PROSITE" id="PS50157">
    <property type="entry name" value="ZINC_FINGER_C2H2_2"/>
    <property type="match status" value="4"/>
</dbReference>
<dbReference type="Pfam" id="PF00096">
    <property type="entry name" value="zf-C2H2"/>
    <property type="match status" value="2"/>
</dbReference>
<dbReference type="AlphaFoldDB" id="A0AAD1UU80"/>
<feature type="region of interest" description="Disordered" evidence="10">
    <location>
        <begin position="191"/>
        <end position="223"/>
    </location>
</feature>
<evidence type="ECO:0000313" key="13">
    <source>
        <dbReference type="Proteomes" id="UP001295684"/>
    </source>
</evidence>
<keyword evidence="2" id="KW-0479">Metal-binding</keyword>
<dbReference type="GO" id="GO:0005634">
    <property type="term" value="C:nucleus"/>
    <property type="evidence" value="ECO:0007669"/>
    <property type="project" value="UniProtKB-SubCell"/>
</dbReference>
<dbReference type="SUPFAM" id="SSF57667">
    <property type="entry name" value="beta-beta-alpha zinc fingers"/>
    <property type="match status" value="3"/>
</dbReference>
<dbReference type="SMART" id="SM00355">
    <property type="entry name" value="ZnF_C2H2"/>
    <property type="match status" value="5"/>
</dbReference>
<evidence type="ECO:0000256" key="8">
    <source>
        <dbReference type="ARBA" id="ARBA00023242"/>
    </source>
</evidence>
<reference evidence="12" key="1">
    <citation type="submission" date="2023-07" db="EMBL/GenBank/DDBJ databases">
        <authorList>
            <consortium name="AG Swart"/>
            <person name="Singh M."/>
            <person name="Singh A."/>
            <person name="Seah K."/>
            <person name="Emmerich C."/>
        </authorList>
    </citation>
    <scope>NUCLEOTIDE SEQUENCE</scope>
    <source>
        <strain evidence="12">DP1</strain>
    </source>
</reference>
<gene>
    <name evidence="12" type="ORF">ECRASSUSDP1_LOCUS13190</name>
</gene>
<dbReference type="GO" id="GO:0006357">
    <property type="term" value="P:regulation of transcription by RNA polymerase II"/>
    <property type="evidence" value="ECO:0007669"/>
    <property type="project" value="TreeGrafter"/>
</dbReference>
<comment type="caution">
    <text evidence="12">The sequence shown here is derived from an EMBL/GenBank/DDBJ whole genome shotgun (WGS) entry which is preliminary data.</text>
</comment>
<protein>
    <recommendedName>
        <fullName evidence="11">C2H2-type domain-containing protein</fullName>
    </recommendedName>
</protein>
<evidence type="ECO:0000259" key="11">
    <source>
        <dbReference type="PROSITE" id="PS50157"/>
    </source>
</evidence>